<dbReference type="Proteomes" id="UP001138997">
    <property type="component" value="Unassembled WGS sequence"/>
</dbReference>
<dbReference type="SUPFAM" id="SSF46955">
    <property type="entry name" value="Putative DNA-binding domain"/>
    <property type="match status" value="1"/>
</dbReference>
<protein>
    <submittedName>
        <fullName evidence="3">MerR family transcriptional regulator</fullName>
    </submittedName>
</protein>
<dbReference type="PROSITE" id="PS50937">
    <property type="entry name" value="HTH_MERR_2"/>
    <property type="match status" value="1"/>
</dbReference>
<evidence type="ECO:0000256" key="1">
    <source>
        <dbReference type="ARBA" id="ARBA00023125"/>
    </source>
</evidence>
<dbReference type="PRINTS" id="PR00040">
    <property type="entry name" value="HTHMERR"/>
</dbReference>
<dbReference type="AlphaFoldDB" id="A0A9X1NAE1"/>
<organism evidence="3 4">
    <name type="scientific">Kineosporia babensis</name>
    <dbReference type="NCBI Taxonomy" id="499548"/>
    <lineage>
        <taxon>Bacteria</taxon>
        <taxon>Bacillati</taxon>
        <taxon>Actinomycetota</taxon>
        <taxon>Actinomycetes</taxon>
        <taxon>Kineosporiales</taxon>
        <taxon>Kineosporiaceae</taxon>
        <taxon>Kineosporia</taxon>
    </lineage>
</organism>
<dbReference type="Gene3D" id="1.10.1660.10">
    <property type="match status" value="1"/>
</dbReference>
<dbReference type="EMBL" id="JAJOMB010000001">
    <property type="protein sequence ID" value="MCD5309393.1"/>
    <property type="molecule type" value="Genomic_DNA"/>
</dbReference>
<dbReference type="PANTHER" id="PTHR30204">
    <property type="entry name" value="REDOX-CYCLING DRUG-SENSING TRANSCRIPTIONAL ACTIVATOR SOXR"/>
    <property type="match status" value="1"/>
</dbReference>
<comment type="caution">
    <text evidence="3">The sequence shown here is derived from an EMBL/GenBank/DDBJ whole genome shotgun (WGS) entry which is preliminary data.</text>
</comment>
<dbReference type="SMART" id="SM00422">
    <property type="entry name" value="HTH_MERR"/>
    <property type="match status" value="1"/>
</dbReference>
<evidence type="ECO:0000313" key="3">
    <source>
        <dbReference type="EMBL" id="MCD5309393.1"/>
    </source>
</evidence>
<dbReference type="Pfam" id="PF13411">
    <property type="entry name" value="MerR_1"/>
    <property type="match status" value="1"/>
</dbReference>
<dbReference type="RefSeq" id="WP_231438320.1">
    <property type="nucleotide sequence ID" value="NZ_JAJOMB010000001.1"/>
</dbReference>
<keyword evidence="4" id="KW-1185">Reference proteome</keyword>
<gene>
    <name evidence="3" type="ORF">LR394_00670</name>
</gene>
<dbReference type="InterPro" id="IPR009061">
    <property type="entry name" value="DNA-bd_dom_put_sf"/>
</dbReference>
<sequence length="129" mass="14195">MRIGELAERSGVSVRSLRYYEEQELLQSERSSSGQRHYAEHAVERVGLIQLLFAAGLSSKTIQALIPCTITGVSTDETKALLLAERDRIDRQMADLAAARARLDEIVDIAFDPTLPCAHQDSPEKVSAA</sequence>
<keyword evidence="1" id="KW-0238">DNA-binding</keyword>
<proteinExistence type="predicted"/>
<dbReference type="InterPro" id="IPR047057">
    <property type="entry name" value="MerR_fam"/>
</dbReference>
<dbReference type="GO" id="GO:0003677">
    <property type="term" value="F:DNA binding"/>
    <property type="evidence" value="ECO:0007669"/>
    <property type="project" value="UniProtKB-KW"/>
</dbReference>
<accession>A0A9X1NAE1</accession>
<name>A0A9X1NAE1_9ACTN</name>
<dbReference type="PANTHER" id="PTHR30204:SF97">
    <property type="entry name" value="MERR FAMILY REGULATORY PROTEIN"/>
    <property type="match status" value="1"/>
</dbReference>
<evidence type="ECO:0000313" key="4">
    <source>
        <dbReference type="Proteomes" id="UP001138997"/>
    </source>
</evidence>
<dbReference type="GO" id="GO:0003700">
    <property type="term" value="F:DNA-binding transcription factor activity"/>
    <property type="evidence" value="ECO:0007669"/>
    <property type="project" value="InterPro"/>
</dbReference>
<dbReference type="InterPro" id="IPR000551">
    <property type="entry name" value="MerR-type_HTH_dom"/>
</dbReference>
<reference evidence="3" key="1">
    <citation type="submission" date="2021-11" db="EMBL/GenBank/DDBJ databases">
        <title>Streptomyces corallinus and Kineosporia corallina sp. nov., two new coral-derived marine actinobacteria.</title>
        <authorList>
            <person name="Buangrab K."/>
            <person name="Sutthacheep M."/>
            <person name="Yeemin T."/>
            <person name="Harunari E."/>
            <person name="Igarashi Y."/>
            <person name="Sripreechasak P."/>
            <person name="Kanchanasin P."/>
            <person name="Tanasupawat S."/>
            <person name="Phongsopitanun W."/>
        </authorList>
    </citation>
    <scope>NUCLEOTIDE SEQUENCE</scope>
    <source>
        <strain evidence="3">JCM 31032</strain>
    </source>
</reference>
<feature type="domain" description="HTH merR-type" evidence="2">
    <location>
        <begin position="1"/>
        <end position="68"/>
    </location>
</feature>
<evidence type="ECO:0000259" key="2">
    <source>
        <dbReference type="PROSITE" id="PS50937"/>
    </source>
</evidence>